<dbReference type="Gene3D" id="3.40.50.150">
    <property type="entry name" value="Vaccinia Virus protein VP39"/>
    <property type="match status" value="1"/>
</dbReference>
<evidence type="ECO:0000313" key="7">
    <source>
        <dbReference type="EMBL" id="MCQ8277086.1"/>
    </source>
</evidence>
<protein>
    <submittedName>
        <fullName evidence="7">Precorrin-6y C5,15-methyltransferase (Decarboxylating) subunit CbiE</fullName>
    </submittedName>
</protein>
<feature type="domain" description="Tetrapyrrole methylase" evidence="6">
    <location>
        <begin position="6"/>
        <end position="186"/>
    </location>
</feature>
<dbReference type="InterPro" id="IPR035996">
    <property type="entry name" value="4pyrrol_Methylase_sf"/>
</dbReference>
<sequence length="400" mass="41948">MTAWLSILGIGEDGVEGLREQARALLRNARLVVGGKRHLALAAPLIGAKTLPWPSPMEGAIPSILAHRGEPVVVLASGDPFCFGVGSLLMRHVAPAEMLCLPAPSAFSLACARLGWSLQDSAQLSICGRPIETLLPALQPGARLLVLCADASSPEAVRNLLVAHGFGGSRIVLLEALGGPRERVTELSGPPDRPVAALNMLAIELVAGPDARPIPLATGLPDRFFEHDGQITKQEIRAATLAALQPFRGGVLWDIGAGSGSVGIEWMLRHPANRAVALEPRADRAARTARNAASLGVPDLLVLPRAAPEGLDGLATPDAVFVGGGAAIPGVLERCWAALRPGGRLVVNAVTIETEAVLFDAHARWGGALTRLSVERLDRIGTMRGFRPAMTVTQYAVVHP</sequence>
<evidence type="ECO:0000256" key="4">
    <source>
        <dbReference type="ARBA" id="ARBA00022679"/>
    </source>
</evidence>
<dbReference type="InterPro" id="IPR014008">
    <property type="entry name" value="Cbl_synth_MTase_CbiT"/>
</dbReference>
<name>A0ABT1W2J5_9PROT</name>
<dbReference type="InterPro" id="IPR014776">
    <property type="entry name" value="4pyrrole_Mease_sub2"/>
</dbReference>
<evidence type="ECO:0000256" key="1">
    <source>
        <dbReference type="ARBA" id="ARBA00004953"/>
    </source>
</evidence>
<evidence type="ECO:0000256" key="5">
    <source>
        <dbReference type="ARBA" id="ARBA00022691"/>
    </source>
</evidence>
<evidence type="ECO:0000256" key="3">
    <source>
        <dbReference type="ARBA" id="ARBA00022603"/>
    </source>
</evidence>
<dbReference type="InterPro" id="IPR029063">
    <property type="entry name" value="SAM-dependent_MTases_sf"/>
</dbReference>
<keyword evidence="4" id="KW-0808">Transferase</keyword>
<gene>
    <name evidence="7" type="primary">cbiE</name>
    <name evidence="7" type="ORF">NFI95_01300</name>
</gene>
<accession>A0ABT1W2J5</accession>
<evidence type="ECO:0000259" key="6">
    <source>
        <dbReference type="Pfam" id="PF00590"/>
    </source>
</evidence>
<dbReference type="PANTHER" id="PTHR43182">
    <property type="entry name" value="COBALT-PRECORRIN-6B C(15)-METHYLTRANSFERASE (DECARBOXYLATING)"/>
    <property type="match status" value="1"/>
</dbReference>
<dbReference type="CDD" id="cd11644">
    <property type="entry name" value="Precorrin-6Y-MT"/>
    <property type="match status" value="1"/>
</dbReference>
<dbReference type="EMBL" id="JAMSKV010000001">
    <property type="protein sequence ID" value="MCQ8277086.1"/>
    <property type="molecule type" value="Genomic_DNA"/>
</dbReference>
<dbReference type="NCBIfam" id="TIGR02467">
    <property type="entry name" value="CbiE"/>
    <property type="match status" value="1"/>
</dbReference>
<dbReference type="InterPro" id="IPR050714">
    <property type="entry name" value="Cobalamin_biosynth_MTase"/>
</dbReference>
<dbReference type="InterPro" id="IPR012818">
    <property type="entry name" value="CbiE"/>
</dbReference>
<dbReference type="Proteomes" id="UP001524587">
    <property type="component" value="Unassembled WGS sequence"/>
</dbReference>
<dbReference type="Gene3D" id="3.40.1010.10">
    <property type="entry name" value="Cobalt-precorrin-4 Transmethylase, Domain 1"/>
    <property type="match status" value="1"/>
</dbReference>
<proteinExistence type="predicted"/>
<keyword evidence="8" id="KW-1185">Reference proteome</keyword>
<dbReference type="InterPro" id="IPR000878">
    <property type="entry name" value="4pyrrol_Mease"/>
</dbReference>
<keyword evidence="2" id="KW-0169">Cobalamin biosynthesis</keyword>
<reference evidence="7 8" key="1">
    <citation type="submission" date="2022-06" db="EMBL/GenBank/DDBJ databases">
        <title>Endosaccharibacter gen. nov., sp. nov., endophytic bacteria isolated from sugarcane.</title>
        <authorList>
            <person name="Pitiwittayakul N."/>
            <person name="Yukphan P."/>
            <person name="Charoenyingcharoen P."/>
            <person name="Tanasupawat S."/>
        </authorList>
    </citation>
    <scope>NUCLEOTIDE SEQUENCE [LARGE SCALE GENOMIC DNA]</scope>
    <source>
        <strain evidence="7 8">KSS8</strain>
    </source>
</reference>
<dbReference type="PANTHER" id="PTHR43182:SF1">
    <property type="entry name" value="COBALT-PRECORRIN-7 C(5)-METHYLTRANSFERASE"/>
    <property type="match status" value="1"/>
</dbReference>
<dbReference type="PIRSF" id="PIRSF036428">
    <property type="entry name" value="CobL"/>
    <property type="match status" value="1"/>
</dbReference>
<dbReference type="Pfam" id="PF00590">
    <property type="entry name" value="TP_methylase"/>
    <property type="match status" value="1"/>
</dbReference>
<dbReference type="SUPFAM" id="SSF53790">
    <property type="entry name" value="Tetrapyrrole methylase"/>
    <property type="match status" value="1"/>
</dbReference>
<dbReference type="Gene3D" id="3.30.950.10">
    <property type="entry name" value="Methyltransferase, Cobalt-precorrin-4 Transmethylase, Domain 2"/>
    <property type="match status" value="1"/>
</dbReference>
<organism evidence="7 8">
    <name type="scientific">Endosaccharibacter trunci</name>
    <dbReference type="NCBI Taxonomy" id="2812733"/>
    <lineage>
        <taxon>Bacteria</taxon>
        <taxon>Pseudomonadati</taxon>
        <taxon>Pseudomonadota</taxon>
        <taxon>Alphaproteobacteria</taxon>
        <taxon>Acetobacterales</taxon>
        <taxon>Acetobacteraceae</taxon>
        <taxon>Endosaccharibacter</taxon>
    </lineage>
</organism>
<keyword evidence="3" id="KW-0489">Methyltransferase</keyword>
<dbReference type="SUPFAM" id="SSF53335">
    <property type="entry name" value="S-adenosyl-L-methionine-dependent methyltransferases"/>
    <property type="match status" value="1"/>
</dbReference>
<comment type="caution">
    <text evidence="7">The sequence shown here is derived from an EMBL/GenBank/DDBJ whole genome shotgun (WGS) entry which is preliminary data.</text>
</comment>
<dbReference type="RefSeq" id="WP_422862528.1">
    <property type="nucleotide sequence ID" value="NZ_JAMSKV010000001.1"/>
</dbReference>
<evidence type="ECO:0000313" key="8">
    <source>
        <dbReference type="Proteomes" id="UP001524587"/>
    </source>
</evidence>
<evidence type="ECO:0000256" key="2">
    <source>
        <dbReference type="ARBA" id="ARBA00022573"/>
    </source>
</evidence>
<keyword evidence="5" id="KW-0949">S-adenosyl-L-methionine</keyword>
<comment type="pathway">
    <text evidence="1">Cofactor biosynthesis; adenosylcobalamin biosynthesis.</text>
</comment>
<dbReference type="InterPro" id="IPR006365">
    <property type="entry name" value="Cbl_synth_CobL"/>
</dbReference>
<dbReference type="InterPro" id="IPR014777">
    <property type="entry name" value="4pyrrole_Mease_sub1"/>
</dbReference>
<dbReference type="NCBIfam" id="TIGR02469">
    <property type="entry name" value="CbiT"/>
    <property type="match status" value="1"/>
</dbReference>